<dbReference type="Gene3D" id="3.10.290.10">
    <property type="entry name" value="RNA-binding S4 domain"/>
    <property type="match status" value="1"/>
</dbReference>
<feature type="domain" description="RNA-binding S4" evidence="8">
    <location>
        <begin position="26"/>
        <end position="86"/>
    </location>
</feature>
<dbReference type="EC" id="5.4.99.-" evidence="6"/>
<dbReference type="Gene3D" id="3.30.70.1560">
    <property type="entry name" value="Alpha-L RNA-binding motif"/>
    <property type="match status" value="1"/>
</dbReference>
<dbReference type="PANTHER" id="PTHR47683:SF2">
    <property type="entry name" value="RNA-BINDING S4 DOMAIN-CONTAINING PROTEIN"/>
    <property type="match status" value="1"/>
</dbReference>
<evidence type="ECO:0000256" key="7">
    <source>
        <dbReference type="SAM" id="MobiDB-lite"/>
    </source>
</evidence>
<dbReference type="FunFam" id="3.10.290.10:FF:000003">
    <property type="entry name" value="Pseudouridine synthase"/>
    <property type="match status" value="1"/>
</dbReference>
<dbReference type="InterPro" id="IPR050343">
    <property type="entry name" value="RsuA_PseudoU_synthase"/>
</dbReference>
<evidence type="ECO:0000256" key="5">
    <source>
        <dbReference type="PROSITE-ProRule" id="PRU00182"/>
    </source>
</evidence>
<dbReference type="GO" id="GO:0003723">
    <property type="term" value="F:RNA binding"/>
    <property type="evidence" value="ECO:0007669"/>
    <property type="project" value="UniProtKB-KW"/>
</dbReference>
<dbReference type="NCBIfam" id="TIGR00093">
    <property type="entry name" value="pseudouridine synthase"/>
    <property type="match status" value="1"/>
</dbReference>
<dbReference type="CDD" id="cd00165">
    <property type="entry name" value="S4"/>
    <property type="match status" value="1"/>
</dbReference>
<dbReference type="GO" id="GO:0160138">
    <property type="term" value="F:23S rRNA pseudouridine(2604) synthase activity"/>
    <property type="evidence" value="ECO:0007669"/>
    <property type="project" value="UniProtKB-EC"/>
</dbReference>
<evidence type="ECO:0000313" key="10">
    <source>
        <dbReference type="Proteomes" id="UP000069205"/>
    </source>
</evidence>
<evidence type="ECO:0000256" key="1">
    <source>
        <dbReference type="ARBA" id="ARBA00008348"/>
    </source>
</evidence>
<proteinExistence type="inferred from homology"/>
<gene>
    <name evidence="9" type="ORF">NITMOv2_4296</name>
</gene>
<dbReference type="KEGG" id="nmv:NITMOv2_4296"/>
<dbReference type="SUPFAM" id="SSF55120">
    <property type="entry name" value="Pseudouridine synthase"/>
    <property type="match status" value="1"/>
</dbReference>
<dbReference type="GO" id="GO:0000455">
    <property type="term" value="P:enzyme-directed rRNA pseudouridine synthesis"/>
    <property type="evidence" value="ECO:0007669"/>
    <property type="project" value="UniProtKB-ARBA"/>
</dbReference>
<sequence length="257" mass="29118">MKNKPRAESHSSHHSSPGTHHRPRTIRINKFFTEHGICSRREADRLIESGAVTINGRVATLGDQVSPQDVVARDGMVIPWGKAPVYLKYHKPVGVTTTSEPHVKRNIIAEIGYPERIFPIGRLDKDSSGLILLTNDGDIVNEILRTEFGHEREYVVEVDRPFDRAFLDRMAAGVEILGSQTKPCRLGRLSRNRFRITLTEGRNRQIRRMCQALGYRVTSLQRVRIMHITIAGLGPGQWKELTEEERETLLEAVGRDA</sequence>
<dbReference type="Pfam" id="PF00849">
    <property type="entry name" value="PseudoU_synth_2"/>
    <property type="match status" value="1"/>
</dbReference>
<dbReference type="InterPro" id="IPR020103">
    <property type="entry name" value="PsdUridine_synth_cat_dom_sf"/>
</dbReference>
<evidence type="ECO:0000256" key="6">
    <source>
        <dbReference type="RuleBase" id="RU003887"/>
    </source>
</evidence>
<dbReference type="STRING" id="42253.NITMOv2_4296"/>
<dbReference type="PROSITE" id="PS01149">
    <property type="entry name" value="PSI_RSU"/>
    <property type="match status" value="1"/>
</dbReference>
<dbReference type="InterPro" id="IPR020094">
    <property type="entry name" value="TruA/RsuA/RluB/E/F_N"/>
</dbReference>
<evidence type="ECO:0000256" key="3">
    <source>
        <dbReference type="ARBA" id="ARBA00036390"/>
    </source>
</evidence>
<evidence type="ECO:0000259" key="8">
    <source>
        <dbReference type="SMART" id="SM00363"/>
    </source>
</evidence>
<dbReference type="InterPro" id="IPR018496">
    <property type="entry name" value="PsdUridine_synth_RsuA/RluB_CS"/>
</dbReference>
<feature type="region of interest" description="Disordered" evidence="7">
    <location>
        <begin position="1"/>
        <end position="25"/>
    </location>
</feature>
<dbReference type="Gene3D" id="3.30.70.580">
    <property type="entry name" value="Pseudouridine synthase I, catalytic domain, N-terminal subdomain"/>
    <property type="match status" value="1"/>
</dbReference>
<dbReference type="AlphaFoldDB" id="A0A0K2GI77"/>
<reference evidence="9 10" key="1">
    <citation type="journal article" date="2015" name="Proc. Natl. Acad. Sci. U.S.A.">
        <title>Expanded metabolic versatility of ubiquitous nitrite-oxidizing bacteria from the genus Nitrospira.</title>
        <authorList>
            <person name="Koch H."/>
            <person name="Lucker S."/>
            <person name="Albertsen M."/>
            <person name="Kitzinger K."/>
            <person name="Herbold C."/>
            <person name="Spieck E."/>
            <person name="Nielsen P.H."/>
            <person name="Wagner M."/>
            <person name="Daims H."/>
        </authorList>
    </citation>
    <scope>NUCLEOTIDE SEQUENCE [LARGE SCALE GENOMIC DNA]</scope>
    <source>
        <strain evidence="9 10">NSP M-1</strain>
    </source>
</reference>
<comment type="catalytic activity">
    <reaction evidence="4">
        <text>uridine(2604) in 23S rRNA = pseudouridine(2604) in 23S rRNA</text>
        <dbReference type="Rhea" id="RHEA:38875"/>
        <dbReference type="Rhea" id="RHEA-COMP:10093"/>
        <dbReference type="Rhea" id="RHEA-COMP:10094"/>
        <dbReference type="ChEBI" id="CHEBI:65314"/>
        <dbReference type="ChEBI" id="CHEBI:65315"/>
        <dbReference type="EC" id="5.4.99.21"/>
    </reaction>
</comment>
<keyword evidence="10" id="KW-1185">Reference proteome</keyword>
<comment type="catalytic activity">
    <reaction evidence="3">
        <text>uridine(35) in tRNA(Tyr) = pseudouridine(35) in tRNA(Tyr)</text>
        <dbReference type="Rhea" id="RHEA:60556"/>
        <dbReference type="Rhea" id="RHEA-COMP:15607"/>
        <dbReference type="Rhea" id="RHEA-COMP:15608"/>
        <dbReference type="ChEBI" id="CHEBI:65314"/>
        <dbReference type="ChEBI" id="CHEBI:65315"/>
    </reaction>
</comment>
<accession>A0A0K2GI77</accession>
<name>A0A0K2GI77_NITMO</name>
<dbReference type="InterPro" id="IPR006145">
    <property type="entry name" value="PsdUridine_synth_RsuA/RluA"/>
</dbReference>
<evidence type="ECO:0000256" key="2">
    <source>
        <dbReference type="ARBA" id="ARBA00023235"/>
    </source>
</evidence>
<dbReference type="Proteomes" id="UP000069205">
    <property type="component" value="Chromosome"/>
</dbReference>
<dbReference type="InterPro" id="IPR002942">
    <property type="entry name" value="S4_RNA-bd"/>
</dbReference>
<dbReference type="Pfam" id="PF01479">
    <property type="entry name" value="S4"/>
    <property type="match status" value="1"/>
</dbReference>
<feature type="compositionally biased region" description="Basic and acidic residues" evidence="7">
    <location>
        <begin position="1"/>
        <end position="11"/>
    </location>
</feature>
<keyword evidence="5" id="KW-0694">RNA-binding</keyword>
<dbReference type="PROSITE" id="PS50889">
    <property type="entry name" value="S4"/>
    <property type="match status" value="1"/>
</dbReference>
<dbReference type="SMART" id="SM00363">
    <property type="entry name" value="S4"/>
    <property type="match status" value="1"/>
</dbReference>
<evidence type="ECO:0000313" key="9">
    <source>
        <dbReference type="EMBL" id="ALA60673.1"/>
    </source>
</evidence>
<dbReference type="PATRIC" id="fig|42253.5.peg.4239"/>
<dbReference type="InterPro" id="IPR000748">
    <property type="entry name" value="PsdUridine_synth_RsuA/RluB/E/F"/>
</dbReference>
<dbReference type="SUPFAM" id="SSF55174">
    <property type="entry name" value="Alpha-L RNA-binding motif"/>
    <property type="match status" value="1"/>
</dbReference>
<dbReference type="EMBL" id="CP011801">
    <property type="protein sequence ID" value="ALA60673.1"/>
    <property type="molecule type" value="Genomic_DNA"/>
</dbReference>
<dbReference type="PANTHER" id="PTHR47683">
    <property type="entry name" value="PSEUDOURIDINE SYNTHASE FAMILY PROTEIN-RELATED"/>
    <property type="match status" value="1"/>
</dbReference>
<dbReference type="InterPro" id="IPR036986">
    <property type="entry name" value="S4_RNA-bd_sf"/>
</dbReference>
<evidence type="ECO:0000256" key="4">
    <source>
        <dbReference type="ARBA" id="ARBA00036535"/>
    </source>
</evidence>
<dbReference type="FunFam" id="3.30.70.1560:FF:000002">
    <property type="entry name" value="Pseudouridine synthase"/>
    <property type="match status" value="1"/>
</dbReference>
<keyword evidence="2 6" id="KW-0413">Isomerase</keyword>
<protein>
    <recommendedName>
        <fullName evidence="6">Pseudouridine synthase</fullName>
        <ecNumber evidence="6">5.4.99.-</ecNumber>
    </recommendedName>
</protein>
<organism evidence="9 10">
    <name type="scientific">Nitrospira moscoviensis</name>
    <dbReference type="NCBI Taxonomy" id="42253"/>
    <lineage>
        <taxon>Bacteria</taxon>
        <taxon>Pseudomonadati</taxon>
        <taxon>Nitrospirota</taxon>
        <taxon>Nitrospiria</taxon>
        <taxon>Nitrospirales</taxon>
        <taxon>Nitrospiraceae</taxon>
        <taxon>Nitrospira</taxon>
    </lineage>
</organism>
<dbReference type="InterPro" id="IPR042092">
    <property type="entry name" value="PsdUridine_s_RsuA/RluB/E/F_cat"/>
</dbReference>
<comment type="similarity">
    <text evidence="1 6">Belongs to the pseudouridine synthase RsuA family.</text>
</comment>